<dbReference type="InterPro" id="IPR036249">
    <property type="entry name" value="Thioredoxin-like_sf"/>
</dbReference>
<dbReference type="Gene3D" id="3.40.30.10">
    <property type="entry name" value="Glutaredoxin"/>
    <property type="match status" value="1"/>
</dbReference>
<gene>
    <name evidence="3" type="ORF">EGI31_23635</name>
</gene>
<accession>A0AAE3KVD8</accession>
<organism evidence="3 4">
    <name type="scientific">Lacihabitans soyangensis</name>
    <dbReference type="NCBI Taxonomy" id="869394"/>
    <lineage>
        <taxon>Bacteria</taxon>
        <taxon>Pseudomonadati</taxon>
        <taxon>Bacteroidota</taxon>
        <taxon>Cytophagia</taxon>
        <taxon>Cytophagales</taxon>
        <taxon>Leadbetterellaceae</taxon>
        <taxon>Lacihabitans</taxon>
    </lineage>
</organism>
<dbReference type="SUPFAM" id="SSF52833">
    <property type="entry name" value="Thioredoxin-like"/>
    <property type="match status" value="1"/>
</dbReference>
<dbReference type="PROSITE" id="PS51353">
    <property type="entry name" value="ARSC"/>
    <property type="match status" value="1"/>
</dbReference>
<dbReference type="AlphaFoldDB" id="A0AAE3KVD8"/>
<proteinExistence type="inferred from homology"/>
<reference evidence="3 4" key="1">
    <citation type="submission" date="2018-11" db="EMBL/GenBank/DDBJ databases">
        <title>Novel bacteria species description.</title>
        <authorList>
            <person name="Han J.-H."/>
        </authorList>
    </citation>
    <scope>NUCLEOTIDE SEQUENCE [LARGE SCALE GENOMIC DNA]</scope>
    <source>
        <strain evidence="3 4">KCTC23259</strain>
    </source>
</reference>
<dbReference type="PANTHER" id="PTHR30041:SF8">
    <property type="entry name" value="PROTEIN YFFB"/>
    <property type="match status" value="1"/>
</dbReference>
<evidence type="ECO:0000313" key="4">
    <source>
        <dbReference type="Proteomes" id="UP001204144"/>
    </source>
</evidence>
<dbReference type="EMBL" id="RJUF01000194">
    <property type="protein sequence ID" value="MCP9765939.1"/>
    <property type="molecule type" value="Genomic_DNA"/>
</dbReference>
<dbReference type="PANTHER" id="PTHR30041">
    <property type="entry name" value="ARSENATE REDUCTASE"/>
    <property type="match status" value="1"/>
</dbReference>
<dbReference type="Proteomes" id="UP001204144">
    <property type="component" value="Unassembled WGS sequence"/>
</dbReference>
<sequence>MLTVYGIPNCDTVKKSLDFLKAKGETFAFHNYKTEGISKDKLEEWMQQIPLDKLVNKKSTTYKGFDQAQKDALETPLSAVEVIMQNTSVIKRPIVEDQKVVAVGFDKDLYEKLF</sequence>
<comment type="similarity">
    <text evidence="1 2">Belongs to the ArsC family.</text>
</comment>
<dbReference type="NCBIfam" id="TIGR01617">
    <property type="entry name" value="arsC_related"/>
    <property type="match status" value="1"/>
</dbReference>
<dbReference type="InterPro" id="IPR006504">
    <property type="entry name" value="Tscrpt_reg_Spx/MgsR"/>
</dbReference>
<dbReference type="InterPro" id="IPR006660">
    <property type="entry name" value="Arsenate_reductase-like"/>
</dbReference>
<comment type="caution">
    <text evidence="3">The sequence shown here is derived from an EMBL/GenBank/DDBJ whole genome shotgun (WGS) entry which is preliminary data.</text>
</comment>
<evidence type="ECO:0000256" key="1">
    <source>
        <dbReference type="ARBA" id="ARBA00007198"/>
    </source>
</evidence>
<evidence type="ECO:0000313" key="3">
    <source>
        <dbReference type="EMBL" id="MCP9765939.1"/>
    </source>
</evidence>
<dbReference type="Pfam" id="PF03960">
    <property type="entry name" value="ArsC"/>
    <property type="match status" value="1"/>
</dbReference>
<name>A0AAE3KVD8_9BACT</name>
<keyword evidence="4" id="KW-1185">Reference proteome</keyword>
<protein>
    <submittedName>
        <fullName evidence="3">Spx/MgsR family RNA polymerase-binding regulatory protein</fullName>
    </submittedName>
</protein>
<dbReference type="RefSeq" id="WP_255039646.1">
    <property type="nucleotide sequence ID" value="NZ_RJUF01000194.1"/>
</dbReference>
<evidence type="ECO:0000256" key="2">
    <source>
        <dbReference type="PROSITE-ProRule" id="PRU01282"/>
    </source>
</evidence>